<sequence length="69" mass="7427">MKRKLIALPFALSTALLLGACSDSDDDLDDIEVNDPLLEDDGQNDVGVPDGENEEETNKYGESSENSTP</sequence>
<dbReference type="EMBL" id="VDGG01000023">
    <property type="protein sequence ID" value="TQR13763.1"/>
    <property type="molecule type" value="Genomic_DNA"/>
</dbReference>
<evidence type="ECO:0000313" key="3">
    <source>
        <dbReference type="EMBL" id="TQR13763.1"/>
    </source>
</evidence>
<dbReference type="OrthoDB" id="9983547at2"/>
<protein>
    <recommendedName>
        <fullName evidence="5">DNA primase</fullName>
    </recommendedName>
</protein>
<dbReference type="PROSITE" id="PS51257">
    <property type="entry name" value="PROKAR_LIPOPROTEIN"/>
    <property type="match status" value="1"/>
</dbReference>
<feature type="signal peptide" evidence="2">
    <location>
        <begin position="1"/>
        <end position="20"/>
    </location>
</feature>
<dbReference type="RefSeq" id="WP_142607677.1">
    <property type="nucleotide sequence ID" value="NZ_VDGG01000023.1"/>
</dbReference>
<feature type="compositionally biased region" description="Acidic residues" evidence="1">
    <location>
        <begin position="23"/>
        <end position="43"/>
    </location>
</feature>
<organism evidence="3 4">
    <name type="scientific">Psychrobacillus soli</name>
    <dbReference type="NCBI Taxonomy" id="1543965"/>
    <lineage>
        <taxon>Bacteria</taxon>
        <taxon>Bacillati</taxon>
        <taxon>Bacillota</taxon>
        <taxon>Bacilli</taxon>
        <taxon>Bacillales</taxon>
        <taxon>Bacillaceae</taxon>
        <taxon>Psychrobacillus</taxon>
    </lineage>
</organism>
<proteinExistence type="predicted"/>
<name>A0A544T8H3_9BACI</name>
<gene>
    <name evidence="3" type="ORF">FG383_12260</name>
</gene>
<feature type="compositionally biased region" description="Polar residues" evidence="1">
    <location>
        <begin position="60"/>
        <end position="69"/>
    </location>
</feature>
<feature type="chain" id="PRO_5039567852" description="DNA primase" evidence="2">
    <location>
        <begin position="21"/>
        <end position="69"/>
    </location>
</feature>
<comment type="caution">
    <text evidence="3">The sequence shown here is derived from an EMBL/GenBank/DDBJ whole genome shotgun (WGS) entry which is preliminary data.</text>
</comment>
<reference evidence="3 4" key="1">
    <citation type="submission" date="2019-05" db="EMBL/GenBank/DDBJ databases">
        <title>Psychrobacillus vulpis sp. nov., a new species isolated from feces of a red fox that inhabits in The Tablas de Daimiel Natural Park, Albacete, Spain.</title>
        <authorList>
            <person name="Rodriguez M."/>
            <person name="Reina J.C."/>
            <person name="Bejar V."/>
            <person name="Llamas I."/>
        </authorList>
    </citation>
    <scope>NUCLEOTIDE SEQUENCE [LARGE SCALE GENOMIC DNA]</scope>
    <source>
        <strain evidence="3 4">NHI-2</strain>
    </source>
</reference>
<feature type="region of interest" description="Disordered" evidence="1">
    <location>
        <begin position="23"/>
        <end position="69"/>
    </location>
</feature>
<evidence type="ECO:0000256" key="2">
    <source>
        <dbReference type="SAM" id="SignalP"/>
    </source>
</evidence>
<keyword evidence="4" id="KW-1185">Reference proteome</keyword>
<dbReference type="AlphaFoldDB" id="A0A544T8H3"/>
<evidence type="ECO:0000256" key="1">
    <source>
        <dbReference type="SAM" id="MobiDB-lite"/>
    </source>
</evidence>
<evidence type="ECO:0000313" key="4">
    <source>
        <dbReference type="Proteomes" id="UP000318937"/>
    </source>
</evidence>
<dbReference type="Proteomes" id="UP000318937">
    <property type="component" value="Unassembled WGS sequence"/>
</dbReference>
<keyword evidence="2" id="KW-0732">Signal</keyword>
<evidence type="ECO:0008006" key="5">
    <source>
        <dbReference type="Google" id="ProtNLM"/>
    </source>
</evidence>
<accession>A0A544T8H3</accession>